<sequence length="239" mass="24134">MDRADRGGPRRGAVPGREEHLRRWASLHGSPPPTGLVRGWLSLVHLLSRPLARAGVAPTALTAAGLLVPLAALPAAAAGGRWVLAVPVLVLLSGVLDSLDGGVAVLTGRTSAWGAVADAVADRVADALALVVLWLLGAPGPLVVAAGALAALAEYSRARAGASGVHEVGVVTVGERPTRVLVVAATALVAGLRPEQAATWALVGALAALVVALVSLAQLLPVLRRALLAVDDDAGRPRR</sequence>
<evidence type="ECO:0000313" key="2">
    <source>
        <dbReference type="EMBL" id="MEJ5945862.1"/>
    </source>
</evidence>
<dbReference type="Pfam" id="PF01066">
    <property type="entry name" value="CDP-OH_P_transf"/>
    <property type="match status" value="1"/>
</dbReference>
<keyword evidence="3" id="KW-1185">Reference proteome</keyword>
<evidence type="ECO:0000313" key="3">
    <source>
        <dbReference type="Proteomes" id="UP001387100"/>
    </source>
</evidence>
<feature type="transmembrane region" description="Helical" evidence="1">
    <location>
        <begin position="55"/>
        <end position="76"/>
    </location>
</feature>
<keyword evidence="1" id="KW-0812">Transmembrane</keyword>
<dbReference type="EMBL" id="JBBIAA010000012">
    <property type="protein sequence ID" value="MEJ5945862.1"/>
    <property type="molecule type" value="Genomic_DNA"/>
</dbReference>
<feature type="transmembrane region" description="Helical" evidence="1">
    <location>
        <begin position="197"/>
        <end position="217"/>
    </location>
</feature>
<gene>
    <name evidence="2" type="ORF">WDZ17_11215</name>
</gene>
<proteinExistence type="predicted"/>
<comment type="caution">
    <text evidence="2">The sequence shown here is derived from an EMBL/GenBank/DDBJ whole genome shotgun (WGS) entry which is preliminary data.</text>
</comment>
<dbReference type="InterPro" id="IPR000462">
    <property type="entry name" value="CDP-OH_P_trans"/>
</dbReference>
<accession>A0ABU8RL66</accession>
<reference evidence="2 3" key="1">
    <citation type="journal article" date="2017" name="Int. J. Syst. Evol. Microbiol.">
        <title>Pseudokineococcus basanitobsidens sp. nov., isolated from volcanic rock.</title>
        <authorList>
            <person name="Lee D.W."/>
            <person name="Park M.Y."/>
            <person name="Kim J.J."/>
            <person name="Kim B.S."/>
        </authorList>
    </citation>
    <scope>NUCLEOTIDE SEQUENCE [LARGE SCALE GENOMIC DNA]</scope>
    <source>
        <strain evidence="2 3">DSM 103726</strain>
    </source>
</reference>
<dbReference type="Proteomes" id="UP001387100">
    <property type="component" value="Unassembled WGS sequence"/>
</dbReference>
<feature type="transmembrane region" description="Helical" evidence="1">
    <location>
        <begin position="127"/>
        <end position="153"/>
    </location>
</feature>
<keyword evidence="1" id="KW-0472">Membrane</keyword>
<dbReference type="Gene3D" id="1.20.120.1760">
    <property type="match status" value="1"/>
</dbReference>
<evidence type="ECO:0000256" key="1">
    <source>
        <dbReference type="SAM" id="Phobius"/>
    </source>
</evidence>
<organism evidence="2 3">
    <name type="scientific">Pseudokineococcus basanitobsidens</name>
    <dbReference type="NCBI Taxonomy" id="1926649"/>
    <lineage>
        <taxon>Bacteria</taxon>
        <taxon>Bacillati</taxon>
        <taxon>Actinomycetota</taxon>
        <taxon>Actinomycetes</taxon>
        <taxon>Kineosporiales</taxon>
        <taxon>Kineosporiaceae</taxon>
        <taxon>Pseudokineococcus</taxon>
    </lineage>
</organism>
<dbReference type="RefSeq" id="WP_339575247.1">
    <property type="nucleotide sequence ID" value="NZ_JBBIAA010000012.1"/>
</dbReference>
<name>A0ABU8RL66_9ACTN</name>
<dbReference type="InterPro" id="IPR043130">
    <property type="entry name" value="CDP-OH_PTrfase_TM_dom"/>
</dbReference>
<protein>
    <submittedName>
        <fullName evidence="2">CDP-alcohol phosphatidyltransferase family protein</fullName>
    </submittedName>
</protein>
<keyword evidence="1" id="KW-1133">Transmembrane helix</keyword>